<protein>
    <submittedName>
        <fullName evidence="1">Uncharacterized protein</fullName>
    </submittedName>
</protein>
<keyword evidence="2" id="KW-1185">Reference proteome</keyword>
<evidence type="ECO:0000313" key="2">
    <source>
        <dbReference type="Proteomes" id="UP001280121"/>
    </source>
</evidence>
<name>A0AAD9X7A3_9ROSI</name>
<proteinExistence type="predicted"/>
<gene>
    <name evidence="1" type="ORF">Ddye_013789</name>
</gene>
<organism evidence="1 2">
    <name type="scientific">Dipteronia dyeriana</name>
    <dbReference type="NCBI Taxonomy" id="168575"/>
    <lineage>
        <taxon>Eukaryota</taxon>
        <taxon>Viridiplantae</taxon>
        <taxon>Streptophyta</taxon>
        <taxon>Embryophyta</taxon>
        <taxon>Tracheophyta</taxon>
        <taxon>Spermatophyta</taxon>
        <taxon>Magnoliopsida</taxon>
        <taxon>eudicotyledons</taxon>
        <taxon>Gunneridae</taxon>
        <taxon>Pentapetalae</taxon>
        <taxon>rosids</taxon>
        <taxon>malvids</taxon>
        <taxon>Sapindales</taxon>
        <taxon>Sapindaceae</taxon>
        <taxon>Hippocastanoideae</taxon>
        <taxon>Acereae</taxon>
        <taxon>Dipteronia</taxon>
    </lineage>
</organism>
<reference evidence="1" key="1">
    <citation type="journal article" date="2023" name="Plant J.">
        <title>Genome sequences and population genomics provide insights into the demographic history, inbreeding, and mutation load of two 'living fossil' tree species of Dipteronia.</title>
        <authorList>
            <person name="Feng Y."/>
            <person name="Comes H.P."/>
            <person name="Chen J."/>
            <person name="Zhu S."/>
            <person name="Lu R."/>
            <person name="Zhang X."/>
            <person name="Li P."/>
            <person name="Qiu J."/>
            <person name="Olsen K.M."/>
            <person name="Qiu Y."/>
        </authorList>
    </citation>
    <scope>NUCLEOTIDE SEQUENCE</scope>
    <source>
        <strain evidence="1">KIB01</strain>
    </source>
</reference>
<sequence length="247" mass="28485">MSDSGINEDPWTASYGVPEAFPSPAAIEFHSHTLQDFSSFLGSSSPQQWVDFSLLQLYQSQLQLEELAFWEQTDMDSPQRQLSFDEIQLQPTLQQREFNEPPLQQTNVEAPRQHSQLSPLWLRFDEELQLQVLNKLEANMEAPQRQHIQPSQKQLSVHEPQLKLHLNFNRHEIPPPRSDITLNTGMENKIVWNAMSDINCELQACSPPGADIHWPYGEMDKPLFDIPFFSGKFDSSSLLITERWING</sequence>
<dbReference type="AlphaFoldDB" id="A0AAD9X7A3"/>
<dbReference type="EMBL" id="JANJYI010000004">
    <property type="protein sequence ID" value="KAK2653933.1"/>
    <property type="molecule type" value="Genomic_DNA"/>
</dbReference>
<evidence type="ECO:0000313" key="1">
    <source>
        <dbReference type="EMBL" id="KAK2653933.1"/>
    </source>
</evidence>
<dbReference type="Proteomes" id="UP001280121">
    <property type="component" value="Unassembled WGS sequence"/>
</dbReference>
<comment type="caution">
    <text evidence="1">The sequence shown here is derived from an EMBL/GenBank/DDBJ whole genome shotgun (WGS) entry which is preliminary data.</text>
</comment>
<accession>A0AAD9X7A3</accession>